<dbReference type="EMBL" id="QGKX02001521">
    <property type="protein sequence ID" value="KAF3509086.1"/>
    <property type="molecule type" value="Genomic_DNA"/>
</dbReference>
<accession>A0A8S9NZA8</accession>
<protein>
    <submittedName>
        <fullName evidence="1">Uncharacterized protein</fullName>
    </submittedName>
</protein>
<gene>
    <name evidence="1" type="ORF">F2Q69_00000226</name>
</gene>
<dbReference type="Proteomes" id="UP000712600">
    <property type="component" value="Unassembled WGS sequence"/>
</dbReference>
<sequence>MEDGSRYQTRPLVFAAKRDVELRNMLRHRRWRDGQKAVDGSSVKKAMIKTRKNKGTKSYSSDDWEGQAETSLANADAAPSPLSPANKTLLIICKVIRFGRETSPPPTSMVNSSCLLPTSLSLTKLLLTKTCASTLSTNTMKLLSKSTHFTFRMVVDGAIKIKTCYKSKKMAPRLDRTEVEAACVVERKDKMWQISSSGRMLIKSLEEPLLSIT</sequence>
<evidence type="ECO:0000313" key="1">
    <source>
        <dbReference type="EMBL" id="KAF3509086.1"/>
    </source>
</evidence>
<evidence type="ECO:0000313" key="2">
    <source>
        <dbReference type="Proteomes" id="UP000712600"/>
    </source>
</evidence>
<comment type="caution">
    <text evidence="1">The sequence shown here is derived from an EMBL/GenBank/DDBJ whole genome shotgun (WGS) entry which is preliminary data.</text>
</comment>
<organism evidence="1 2">
    <name type="scientific">Brassica cretica</name>
    <name type="common">Mustard</name>
    <dbReference type="NCBI Taxonomy" id="69181"/>
    <lineage>
        <taxon>Eukaryota</taxon>
        <taxon>Viridiplantae</taxon>
        <taxon>Streptophyta</taxon>
        <taxon>Embryophyta</taxon>
        <taxon>Tracheophyta</taxon>
        <taxon>Spermatophyta</taxon>
        <taxon>Magnoliopsida</taxon>
        <taxon>eudicotyledons</taxon>
        <taxon>Gunneridae</taxon>
        <taxon>Pentapetalae</taxon>
        <taxon>rosids</taxon>
        <taxon>malvids</taxon>
        <taxon>Brassicales</taxon>
        <taxon>Brassicaceae</taxon>
        <taxon>Brassiceae</taxon>
        <taxon>Brassica</taxon>
    </lineage>
</organism>
<reference evidence="1" key="1">
    <citation type="submission" date="2019-12" db="EMBL/GenBank/DDBJ databases">
        <title>Genome sequencing and annotation of Brassica cretica.</title>
        <authorList>
            <person name="Studholme D.J."/>
            <person name="Sarris P."/>
        </authorList>
    </citation>
    <scope>NUCLEOTIDE SEQUENCE</scope>
    <source>
        <strain evidence="1">PFS-109/04</strain>
        <tissue evidence="1">Leaf</tissue>
    </source>
</reference>
<name>A0A8S9NZA8_BRACR</name>
<dbReference type="AlphaFoldDB" id="A0A8S9NZA8"/>
<proteinExistence type="predicted"/>